<dbReference type="GO" id="GO:0005886">
    <property type="term" value="C:plasma membrane"/>
    <property type="evidence" value="ECO:0007669"/>
    <property type="project" value="TreeGrafter"/>
</dbReference>
<feature type="transmembrane region" description="Helical" evidence="6">
    <location>
        <begin position="206"/>
        <end position="229"/>
    </location>
</feature>
<keyword evidence="3 6" id="KW-0812">Transmembrane</keyword>
<evidence type="ECO:0008006" key="9">
    <source>
        <dbReference type="Google" id="ProtNLM"/>
    </source>
</evidence>
<organism evidence="7 8">
    <name type="scientific">Pusillibacter faecalis</name>
    <dbReference type="NCBI Taxonomy" id="2714358"/>
    <lineage>
        <taxon>Bacteria</taxon>
        <taxon>Bacillati</taxon>
        <taxon>Bacillota</taxon>
        <taxon>Clostridia</taxon>
        <taxon>Eubacteriales</taxon>
        <taxon>Oscillospiraceae</taxon>
        <taxon>Pusillibacter</taxon>
    </lineage>
</organism>
<dbReference type="GO" id="GO:0015205">
    <property type="term" value="F:nucleobase transmembrane transporter activity"/>
    <property type="evidence" value="ECO:0007669"/>
    <property type="project" value="TreeGrafter"/>
</dbReference>
<feature type="transmembrane region" description="Helical" evidence="6">
    <location>
        <begin position="446"/>
        <end position="463"/>
    </location>
</feature>
<dbReference type="PANTHER" id="PTHR30618:SF0">
    <property type="entry name" value="PURINE-URACIL PERMEASE NCS1"/>
    <property type="match status" value="1"/>
</dbReference>
<dbReference type="EMBL" id="AP023421">
    <property type="protein sequence ID" value="BCK85685.1"/>
    <property type="molecule type" value="Genomic_DNA"/>
</dbReference>
<dbReference type="KEGG" id="pfaa:MM59RIKEN_30040"/>
<keyword evidence="5 6" id="KW-0472">Membrane</keyword>
<reference evidence="7" key="1">
    <citation type="submission" date="2020-09" db="EMBL/GenBank/DDBJ databases">
        <title>New species isolated from human feces.</title>
        <authorList>
            <person name="Kitahara M."/>
            <person name="Shigeno Y."/>
            <person name="Shime M."/>
            <person name="Matsumoto Y."/>
            <person name="Nakamura S."/>
            <person name="Motooka D."/>
            <person name="Fukuoka S."/>
            <person name="Nishikawa H."/>
            <person name="Benno Y."/>
        </authorList>
    </citation>
    <scope>NUCLEOTIDE SEQUENCE</scope>
    <source>
        <strain evidence="7">MM59</strain>
        <plasmid evidence="7">pMM59_01</plasmid>
    </source>
</reference>
<dbReference type="PANTHER" id="PTHR30618">
    <property type="entry name" value="NCS1 FAMILY PURINE/PYRIMIDINE TRANSPORTER"/>
    <property type="match status" value="1"/>
</dbReference>
<protein>
    <recommendedName>
        <fullName evidence="9">Allantoin permease</fullName>
    </recommendedName>
</protein>
<comment type="subcellular location">
    <subcellularLocation>
        <location evidence="1">Membrane</location>
        <topology evidence="1">Multi-pass membrane protein</topology>
    </subcellularLocation>
</comment>
<evidence type="ECO:0000256" key="5">
    <source>
        <dbReference type="ARBA" id="ARBA00023136"/>
    </source>
</evidence>
<dbReference type="RefSeq" id="WP_213543733.1">
    <property type="nucleotide sequence ID" value="NZ_AP023421.1"/>
</dbReference>
<feature type="transmembrane region" description="Helical" evidence="6">
    <location>
        <begin position="21"/>
        <end position="39"/>
    </location>
</feature>
<feature type="transmembrane region" description="Helical" evidence="6">
    <location>
        <begin position="330"/>
        <end position="347"/>
    </location>
</feature>
<evidence type="ECO:0000256" key="2">
    <source>
        <dbReference type="ARBA" id="ARBA00008974"/>
    </source>
</evidence>
<feature type="transmembrane region" description="Helical" evidence="6">
    <location>
        <begin position="136"/>
        <end position="156"/>
    </location>
</feature>
<dbReference type="AlphaFoldDB" id="A0A810QGN4"/>
<name>A0A810QGN4_9FIRM</name>
<sequence>MKQKITKELLPSKLGEKTWTTWNYFALWIGMNVAVATYYVCESYMQLGLSVWQVVFCIAFGCLVLVFPMAANGHAGTKYGVPSPVYWRSACGYLGSSATAIIRAAVAVFYFGIHLYIGAQCVDVAIRVIFPGWSDIPYAFAISFVAYWLLTVLVLTRGAGMLKKLESFTAPFLIIWMVVLLVWGRVNAGSWGTLISEPATISGGELRNQMLVCITATIGWWATLVLNITDFTRYSKSQKAHIIGTAVGNPIGFSGLALVGALVTSCSVVIFGEAIWDPIVLTSKINNPLFVVGTLLFLGAAEITTNTAANAFAPCMDISTVSGGRLSFKQAVWIFGVAALLTQPWKLMTSPALYVNAFLVCSGGFLAPLAGVNISNYIFIRKTKLDLNALYDPNGEFAFKRLSKYNKPFTMILYVIAAVLVVLGLVCNKEYLGMTSAMGLSMRLSYFALAIFFIVFATLLMKWKDGGFNPVAFFTIAISVLCTFIGVYVPALSVLYNGAWFVATAVSILLYYFLMKKLDPDFAKAKESLEIDMDRFEIV</sequence>
<accession>A0A810QGN4</accession>
<feature type="transmembrane region" description="Helical" evidence="6">
    <location>
        <begin position="288"/>
        <end position="309"/>
    </location>
</feature>
<dbReference type="Proteomes" id="UP000679848">
    <property type="component" value="Plasmid pMM59_01"/>
</dbReference>
<comment type="similarity">
    <text evidence="2">Belongs to the purine-cytosine permease (2.A.39) family.</text>
</comment>
<feature type="transmembrane region" description="Helical" evidence="6">
    <location>
        <begin position="92"/>
        <end position="116"/>
    </location>
</feature>
<evidence type="ECO:0000313" key="8">
    <source>
        <dbReference type="Proteomes" id="UP000679848"/>
    </source>
</evidence>
<gene>
    <name evidence="7" type="ORF">MM59RIKEN_30040</name>
</gene>
<feature type="transmembrane region" description="Helical" evidence="6">
    <location>
        <begin position="353"/>
        <end position="374"/>
    </location>
</feature>
<feature type="transmembrane region" description="Helical" evidence="6">
    <location>
        <begin position="409"/>
        <end position="426"/>
    </location>
</feature>
<proteinExistence type="inferred from homology"/>
<evidence type="ECO:0000256" key="3">
    <source>
        <dbReference type="ARBA" id="ARBA00022692"/>
    </source>
</evidence>
<keyword evidence="7" id="KW-0614">Plasmid</keyword>
<dbReference type="InterPro" id="IPR001248">
    <property type="entry name" value="Pur-cyt_permease"/>
</dbReference>
<evidence type="ECO:0000256" key="1">
    <source>
        <dbReference type="ARBA" id="ARBA00004141"/>
    </source>
</evidence>
<dbReference type="Pfam" id="PF02133">
    <property type="entry name" value="Transp_cyt_pur"/>
    <property type="match status" value="1"/>
</dbReference>
<dbReference type="InterPro" id="IPR045225">
    <property type="entry name" value="Uracil/uridine/allantoin_perm"/>
</dbReference>
<geneLocation type="plasmid" evidence="7 8">
    <name>pMM59_01</name>
</geneLocation>
<feature type="transmembrane region" description="Helical" evidence="6">
    <location>
        <begin position="168"/>
        <end position="186"/>
    </location>
</feature>
<feature type="transmembrane region" description="Helical" evidence="6">
    <location>
        <begin position="51"/>
        <end position="71"/>
    </location>
</feature>
<evidence type="ECO:0000256" key="6">
    <source>
        <dbReference type="SAM" id="Phobius"/>
    </source>
</evidence>
<evidence type="ECO:0000313" key="7">
    <source>
        <dbReference type="EMBL" id="BCK85685.1"/>
    </source>
</evidence>
<evidence type="ECO:0000256" key="4">
    <source>
        <dbReference type="ARBA" id="ARBA00022989"/>
    </source>
</evidence>
<feature type="transmembrane region" description="Helical" evidence="6">
    <location>
        <begin position="495"/>
        <end position="514"/>
    </location>
</feature>
<keyword evidence="8" id="KW-1185">Reference proteome</keyword>
<keyword evidence="4 6" id="KW-1133">Transmembrane helix</keyword>
<dbReference type="Gene3D" id="1.10.4160.10">
    <property type="entry name" value="Hydantoin permease"/>
    <property type="match status" value="1"/>
</dbReference>
<feature type="transmembrane region" description="Helical" evidence="6">
    <location>
        <begin position="470"/>
        <end position="489"/>
    </location>
</feature>
<feature type="transmembrane region" description="Helical" evidence="6">
    <location>
        <begin position="250"/>
        <end position="276"/>
    </location>
</feature>